<proteinExistence type="predicted"/>
<reference evidence="3" key="1">
    <citation type="submission" date="2020-02" db="EMBL/GenBank/DDBJ databases">
        <title>Identification and distribution of gene clusters putatively required for synthesis of sphingolipid metabolism inhibitors in phylogenetically diverse species of the filamentous fungus Fusarium.</title>
        <authorList>
            <person name="Kim H.-S."/>
            <person name="Busman M."/>
            <person name="Brown D.W."/>
            <person name="Divon H."/>
            <person name="Uhlig S."/>
            <person name="Proctor R.H."/>
        </authorList>
    </citation>
    <scope>NUCLEOTIDE SEQUENCE [LARGE SCALE GENOMIC DNA]</scope>
    <source>
        <strain evidence="3">NRRL 39464</strain>
    </source>
</reference>
<evidence type="ECO:0000313" key="3">
    <source>
        <dbReference type="EMBL" id="KAF5256397.1"/>
    </source>
</evidence>
<feature type="domain" description="Actin interacting protein 3-like C-terminal" evidence="2">
    <location>
        <begin position="2"/>
        <end position="35"/>
    </location>
</feature>
<dbReference type="Pfam" id="PF03915">
    <property type="entry name" value="AIP3"/>
    <property type="match status" value="1"/>
</dbReference>
<dbReference type="EMBL" id="JAAFOW010002680">
    <property type="protein sequence ID" value="KAF5256397.1"/>
    <property type="molecule type" value="Genomic_DNA"/>
</dbReference>
<sequence length="116" mass="12923">VNPLHREITNFVADGKLKKSGGFEEVERARKAKDDRIRREVWQRQNGIIPENPIGEEGADAEADLEDEDAAFLRELEEDEARQAQAQADAEAEANQPPPPPPKDDDDKQPDQPNGA</sequence>
<gene>
    <name evidence="3" type="ORF">FOXYS1_13128</name>
</gene>
<dbReference type="AlphaFoldDB" id="A0A8H5A2L7"/>
<protein>
    <recommendedName>
        <fullName evidence="2">Actin interacting protein 3-like C-terminal domain-containing protein</fullName>
    </recommendedName>
</protein>
<comment type="caution">
    <text evidence="3">The sequence shown here is derived from an EMBL/GenBank/DDBJ whole genome shotgun (WGS) entry which is preliminary data.</text>
</comment>
<name>A0A8H5A2L7_FUSOX</name>
<dbReference type="InterPro" id="IPR022782">
    <property type="entry name" value="AIP3-like_C"/>
</dbReference>
<organism evidence="3 4">
    <name type="scientific">Fusarium oxysporum</name>
    <name type="common">Fusarium vascular wilt</name>
    <dbReference type="NCBI Taxonomy" id="5507"/>
    <lineage>
        <taxon>Eukaryota</taxon>
        <taxon>Fungi</taxon>
        <taxon>Dikarya</taxon>
        <taxon>Ascomycota</taxon>
        <taxon>Pezizomycotina</taxon>
        <taxon>Sordariomycetes</taxon>
        <taxon>Hypocreomycetidae</taxon>
        <taxon>Hypocreales</taxon>
        <taxon>Nectriaceae</taxon>
        <taxon>Fusarium</taxon>
        <taxon>Fusarium oxysporum species complex</taxon>
    </lineage>
</organism>
<feature type="region of interest" description="Disordered" evidence="1">
    <location>
        <begin position="77"/>
        <end position="116"/>
    </location>
</feature>
<evidence type="ECO:0000256" key="1">
    <source>
        <dbReference type="SAM" id="MobiDB-lite"/>
    </source>
</evidence>
<feature type="non-terminal residue" evidence="3">
    <location>
        <position position="1"/>
    </location>
</feature>
<evidence type="ECO:0000313" key="4">
    <source>
        <dbReference type="Proteomes" id="UP000558688"/>
    </source>
</evidence>
<feature type="compositionally biased region" description="Low complexity" evidence="1">
    <location>
        <begin position="83"/>
        <end position="95"/>
    </location>
</feature>
<accession>A0A8H5A2L7</accession>
<evidence type="ECO:0000259" key="2">
    <source>
        <dbReference type="Pfam" id="PF03915"/>
    </source>
</evidence>
<dbReference type="Proteomes" id="UP000558688">
    <property type="component" value="Unassembled WGS sequence"/>
</dbReference>